<proteinExistence type="predicted"/>
<name>A0AA39HJK9_9BILA</name>
<keyword evidence="2" id="KW-1185">Reference proteome</keyword>
<dbReference type="EMBL" id="JAUCMV010000004">
    <property type="protein sequence ID" value="KAK0407065.1"/>
    <property type="molecule type" value="Genomic_DNA"/>
</dbReference>
<reference evidence="1" key="1">
    <citation type="submission" date="2023-06" db="EMBL/GenBank/DDBJ databases">
        <title>Genomic analysis of the entomopathogenic nematode Steinernema hermaphroditum.</title>
        <authorList>
            <person name="Schwarz E.M."/>
            <person name="Heppert J.K."/>
            <person name="Baniya A."/>
            <person name="Schwartz H.T."/>
            <person name="Tan C.-H."/>
            <person name="Antoshechkin I."/>
            <person name="Sternberg P.W."/>
            <person name="Goodrich-Blair H."/>
            <person name="Dillman A.R."/>
        </authorList>
    </citation>
    <scope>NUCLEOTIDE SEQUENCE</scope>
    <source>
        <strain evidence="1">PS9179</strain>
        <tissue evidence="1">Whole animal</tissue>
    </source>
</reference>
<gene>
    <name evidence="1" type="ORF">QR680_018974</name>
</gene>
<dbReference type="Proteomes" id="UP001175271">
    <property type="component" value="Unassembled WGS sequence"/>
</dbReference>
<evidence type="ECO:0000313" key="2">
    <source>
        <dbReference type="Proteomes" id="UP001175271"/>
    </source>
</evidence>
<protein>
    <submittedName>
        <fullName evidence="1">Uncharacterized protein</fullName>
    </submittedName>
</protein>
<comment type="caution">
    <text evidence="1">The sequence shown here is derived from an EMBL/GenBank/DDBJ whole genome shotgun (WGS) entry which is preliminary data.</text>
</comment>
<accession>A0AA39HJK9</accession>
<dbReference type="AlphaFoldDB" id="A0AA39HJK9"/>
<sequence length="66" mass="7997">MDEISEWAIQEYIQEGLQPSLLEQKLDECRRTVDLLKRIDFLLLRYHKSNEQGVQRILRRGGHRFQ</sequence>
<evidence type="ECO:0000313" key="1">
    <source>
        <dbReference type="EMBL" id="KAK0407065.1"/>
    </source>
</evidence>
<organism evidence="1 2">
    <name type="scientific">Steinernema hermaphroditum</name>
    <dbReference type="NCBI Taxonomy" id="289476"/>
    <lineage>
        <taxon>Eukaryota</taxon>
        <taxon>Metazoa</taxon>
        <taxon>Ecdysozoa</taxon>
        <taxon>Nematoda</taxon>
        <taxon>Chromadorea</taxon>
        <taxon>Rhabditida</taxon>
        <taxon>Tylenchina</taxon>
        <taxon>Panagrolaimomorpha</taxon>
        <taxon>Strongyloidoidea</taxon>
        <taxon>Steinernematidae</taxon>
        <taxon>Steinernema</taxon>
    </lineage>
</organism>